<comment type="subcellular location">
    <subcellularLocation>
        <location evidence="1">Cell membrane</location>
        <topology evidence="1">Multi-pass membrane protein</topology>
    </subcellularLocation>
</comment>
<comment type="caution">
    <text evidence="3">The sequence shown here is derived from an EMBL/GenBank/DDBJ whole genome shotgun (WGS) entry which is preliminary data.</text>
</comment>
<dbReference type="PANTHER" id="PTHR23530:SF1">
    <property type="entry name" value="PERMEASE, MAJOR FACILITATOR SUPERFAMILY-RELATED"/>
    <property type="match status" value="1"/>
</dbReference>
<dbReference type="InterPro" id="IPR036259">
    <property type="entry name" value="MFS_trans_sf"/>
</dbReference>
<dbReference type="PANTHER" id="PTHR23530">
    <property type="entry name" value="TRANSPORT PROTEIN-RELATED"/>
    <property type="match status" value="1"/>
</dbReference>
<dbReference type="Proteomes" id="UP001206821">
    <property type="component" value="Unassembled WGS sequence"/>
</dbReference>
<feature type="transmembrane region" description="Helical" evidence="2">
    <location>
        <begin position="321"/>
        <end position="342"/>
    </location>
</feature>
<evidence type="ECO:0000313" key="3">
    <source>
        <dbReference type="EMBL" id="MCT4794430.1"/>
    </source>
</evidence>
<keyword evidence="2" id="KW-0812">Transmembrane</keyword>
<dbReference type="Pfam" id="PF07690">
    <property type="entry name" value="MFS_1"/>
    <property type="match status" value="1"/>
</dbReference>
<protein>
    <submittedName>
        <fullName evidence="3">MFS transporter</fullName>
    </submittedName>
</protein>
<feature type="transmembrane region" description="Helical" evidence="2">
    <location>
        <begin position="264"/>
        <end position="282"/>
    </location>
</feature>
<feature type="transmembrane region" description="Helical" evidence="2">
    <location>
        <begin position="191"/>
        <end position="211"/>
    </location>
</feature>
<evidence type="ECO:0000256" key="1">
    <source>
        <dbReference type="ARBA" id="ARBA00004651"/>
    </source>
</evidence>
<dbReference type="SUPFAM" id="SSF103473">
    <property type="entry name" value="MFS general substrate transporter"/>
    <property type="match status" value="1"/>
</dbReference>
<keyword evidence="4" id="KW-1185">Reference proteome</keyword>
<feature type="transmembrane region" description="Helical" evidence="2">
    <location>
        <begin position="28"/>
        <end position="50"/>
    </location>
</feature>
<reference evidence="3 4" key="1">
    <citation type="submission" date="2022-07" db="EMBL/GenBank/DDBJ databases">
        <title>Genomic and pangenome structural analysis of the polyextremophile Exiguobacterium.</title>
        <authorList>
            <person name="Shen L."/>
        </authorList>
    </citation>
    <scope>NUCLEOTIDE SEQUENCE [LARGE SCALE GENOMIC DNA]</scope>
    <source>
        <strain evidence="3 4">12_1</strain>
    </source>
</reference>
<keyword evidence="2" id="KW-0472">Membrane</keyword>
<accession>A0ABT2KXZ3</accession>
<name>A0ABT2KXZ3_9BACL</name>
<evidence type="ECO:0000313" key="4">
    <source>
        <dbReference type="Proteomes" id="UP001206821"/>
    </source>
</evidence>
<feature type="transmembrane region" description="Helical" evidence="2">
    <location>
        <begin position="70"/>
        <end position="95"/>
    </location>
</feature>
<dbReference type="InterPro" id="IPR053160">
    <property type="entry name" value="MFS_DHA3_Transporter"/>
</dbReference>
<feature type="transmembrane region" description="Helical" evidence="2">
    <location>
        <begin position="288"/>
        <end position="309"/>
    </location>
</feature>
<feature type="transmembrane region" description="Helical" evidence="2">
    <location>
        <begin position="231"/>
        <end position="252"/>
    </location>
</feature>
<feature type="transmembrane region" description="Helical" evidence="2">
    <location>
        <begin position="124"/>
        <end position="146"/>
    </location>
</feature>
<keyword evidence="2" id="KW-1133">Transmembrane helix</keyword>
<dbReference type="InterPro" id="IPR011701">
    <property type="entry name" value="MFS"/>
</dbReference>
<evidence type="ECO:0000256" key="2">
    <source>
        <dbReference type="SAM" id="Phobius"/>
    </source>
</evidence>
<organism evidence="3 4">
    <name type="scientific">Exiguobacterium alkaliphilum</name>
    <dbReference type="NCBI Taxonomy" id="1428684"/>
    <lineage>
        <taxon>Bacteria</taxon>
        <taxon>Bacillati</taxon>
        <taxon>Bacillota</taxon>
        <taxon>Bacilli</taxon>
        <taxon>Bacillales</taxon>
        <taxon>Bacillales Family XII. Incertae Sedis</taxon>
        <taxon>Exiguobacterium</taxon>
    </lineage>
</organism>
<dbReference type="Gene3D" id="1.20.1250.20">
    <property type="entry name" value="MFS general substrate transporter like domains"/>
    <property type="match status" value="1"/>
</dbReference>
<proteinExistence type="predicted"/>
<gene>
    <name evidence="3" type="ORF">NQG31_02680</name>
</gene>
<sequence length="370" mass="41209">MRWFEALIPAYTIERLFWESRGITIQEVVYIEILYAIIVVLLEVPAGVLADHMERRRLLQLGIALEWCSFVVLLWSFSFLGFAIAISLSAVGAVCRSGTEHALLYETLEQGGMESTFERWVGRLNAIGLVAAVVAAFSGSLLAAMFSFELNYIVSIGSLFFATSCSLLLVEPTRTTHDEVMTWRQLRAGFYFLWSDRLLLTLTVSFVLVLGAFNFVEEFWQLYARDVRVPIYWFGAISTGLLLIQIPGQLLAPHLLRVASAERWHRIIGWGIGIGFLLLGSVPSPFGLIWMTIMACFAGVIEPIYLGVLHHRVPSAIRATTESSVSVLLHGSIIALGLLFVVGAERTLFSAFLMIGAVVCLYHAKKNVNR</sequence>
<feature type="transmembrane region" description="Helical" evidence="2">
    <location>
        <begin position="152"/>
        <end position="170"/>
    </location>
</feature>
<feature type="transmembrane region" description="Helical" evidence="2">
    <location>
        <begin position="348"/>
        <end position="364"/>
    </location>
</feature>
<dbReference type="RefSeq" id="WP_051690317.1">
    <property type="nucleotide sequence ID" value="NZ_JANIEK010000005.1"/>
</dbReference>
<dbReference type="EMBL" id="JANIEK010000005">
    <property type="protein sequence ID" value="MCT4794430.1"/>
    <property type="molecule type" value="Genomic_DNA"/>
</dbReference>